<proteinExistence type="predicted"/>
<name>A0A5T5VM08_SALER</name>
<gene>
    <name evidence="1" type="ORF">AKL90_08180</name>
    <name evidence="2" type="ORF">DXI57_04820</name>
</gene>
<organism evidence="2">
    <name type="scientific">Salmonella enterica</name>
    <name type="common">Salmonella choleraesuis</name>
    <dbReference type="NCBI Taxonomy" id="28901"/>
    <lineage>
        <taxon>Bacteria</taxon>
        <taxon>Pseudomonadati</taxon>
        <taxon>Pseudomonadota</taxon>
        <taxon>Gammaproteobacteria</taxon>
        <taxon>Enterobacterales</taxon>
        <taxon>Enterobacteriaceae</taxon>
        <taxon>Salmonella</taxon>
    </lineage>
</organism>
<comment type="caution">
    <text evidence="2">The sequence shown here is derived from an EMBL/GenBank/DDBJ whole genome shotgun (WGS) entry which is preliminary data.</text>
</comment>
<evidence type="ECO:0000313" key="2">
    <source>
        <dbReference type="EMBL" id="EBM3282575.1"/>
    </source>
</evidence>
<accession>A0A5T5VM08</accession>
<reference evidence="2" key="2">
    <citation type="submission" date="2018-07" db="EMBL/GenBank/DDBJ databases">
        <authorList>
            <consortium name="PulseNet: The National Subtyping Network for Foodborne Disease Surveillance"/>
            <person name="Tarr C.L."/>
            <person name="Trees E."/>
            <person name="Katz L.S."/>
            <person name="Carleton-Romer H.A."/>
            <person name="Stroika S."/>
            <person name="Kucerova Z."/>
            <person name="Roache K.F."/>
            <person name="Sabol A.L."/>
            <person name="Besser J."/>
            <person name="Gerner-Smidt P."/>
        </authorList>
    </citation>
    <scope>NUCLEOTIDE SEQUENCE</scope>
    <source>
        <strain evidence="2">PNUSAS047368</strain>
    </source>
</reference>
<dbReference type="EMBL" id="AACWFZ010000007">
    <property type="protein sequence ID" value="EAM8466446.1"/>
    <property type="molecule type" value="Genomic_DNA"/>
</dbReference>
<dbReference type="EMBL" id="AAGCDT010000002">
    <property type="protein sequence ID" value="EBM3282575.1"/>
    <property type="molecule type" value="Genomic_DNA"/>
</dbReference>
<reference evidence="1" key="1">
    <citation type="submission" date="2018-07" db="EMBL/GenBank/DDBJ databases">
        <authorList>
            <consortium name="GenomeTrakr network: Whole genome sequencing for foodborne pathogen traceback"/>
        </authorList>
    </citation>
    <scope>NUCLEOTIDE SEQUENCE</scope>
    <source>
        <strain evidence="1">FLUFL-1857</strain>
    </source>
</reference>
<sequence>MPLPLREYYPIERASELLECTVDDLLHWGGNGNIRLCLMLHNVNAICFFDFSIFEEIIKDFRIPRVENNDKINRFIESYYTVYEFYKKNKLNFINELKCKAYGDVAIMFLTGFGCKGIRVSNISGIKNKKCDFEFMPNYISDFIDGEDAECYNLIKTPVELNGFFPLCRRFYEYEKMGVISRVEKTKYVAISSLDFSLYLEVVDKLEFYINDLFILKDDFIKIVNASKKGGELTKMPGYEHFVIYDKENKNKSLTDVRNSATARLIAKALIIKYLPKVKDNPAKLAAVLEGEIKEAGLGAVSVSKDTVSRWMKED</sequence>
<protein>
    <submittedName>
        <fullName evidence="2">Uncharacterized protein</fullName>
    </submittedName>
</protein>
<dbReference type="AlphaFoldDB" id="A0A5T5VM08"/>
<evidence type="ECO:0000313" key="1">
    <source>
        <dbReference type="EMBL" id="EAM8466446.1"/>
    </source>
</evidence>